<keyword evidence="3" id="KW-1133">Transmembrane helix</keyword>
<sequence length="224" mass="24488">MLQFCKSSSTGSYPAMGDYPSVGEGQISPTKYGQVEYKLPDRLQYENNDVVFVLNTEVSSGVPSYRTIITEFSMQEDTPLPEGLSIDGKTGKPVREMEETAFTVRGKNPRGETFVRVMIVVRKGYCQPEGVFEKTPVGEVAVYKCSQQGSYVGTQTRACVLGKKDGEWQKTSGVCVSVVMIVVVVVVIVIIAVVVLLAMKTHKKKAVGGVKGKKVNHQREAVKV</sequence>
<dbReference type="SUPFAM" id="SSF57535">
    <property type="entry name" value="Complement control module/SCR domain"/>
    <property type="match status" value="1"/>
</dbReference>
<dbReference type="Proteomes" id="UP000078348">
    <property type="component" value="Unassembled WGS sequence"/>
</dbReference>
<gene>
    <name evidence="4" type="ORF">AV274_4151</name>
</gene>
<feature type="transmembrane region" description="Helical" evidence="3">
    <location>
        <begin position="178"/>
        <end position="199"/>
    </location>
</feature>
<proteinExistence type="predicted"/>
<protein>
    <recommendedName>
        <fullName evidence="6">Sushi domain-containing protein</fullName>
    </recommendedName>
</protein>
<evidence type="ECO:0000313" key="4">
    <source>
        <dbReference type="EMBL" id="OAO14152.1"/>
    </source>
</evidence>
<evidence type="ECO:0008006" key="6">
    <source>
        <dbReference type="Google" id="ProtNLM"/>
    </source>
</evidence>
<evidence type="ECO:0000313" key="5">
    <source>
        <dbReference type="Proteomes" id="UP000078348"/>
    </source>
</evidence>
<keyword evidence="3" id="KW-0472">Membrane</keyword>
<evidence type="ECO:0000256" key="3">
    <source>
        <dbReference type="SAM" id="Phobius"/>
    </source>
</evidence>
<keyword evidence="3" id="KW-0812">Transmembrane</keyword>
<feature type="compositionally biased region" description="Polar residues" evidence="2">
    <location>
        <begin position="1"/>
        <end position="12"/>
    </location>
</feature>
<name>A0A196SDE5_BLAHN</name>
<keyword evidence="5" id="KW-1185">Reference proteome</keyword>
<dbReference type="EMBL" id="LXWW01000286">
    <property type="protein sequence ID" value="OAO14152.1"/>
    <property type="molecule type" value="Genomic_DNA"/>
</dbReference>
<organism evidence="4 5">
    <name type="scientific">Blastocystis sp. subtype 1 (strain ATCC 50177 / NandII)</name>
    <dbReference type="NCBI Taxonomy" id="478820"/>
    <lineage>
        <taxon>Eukaryota</taxon>
        <taxon>Sar</taxon>
        <taxon>Stramenopiles</taxon>
        <taxon>Bigyra</taxon>
        <taxon>Opalozoa</taxon>
        <taxon>Opalinata</taxon>
        <taxon>Blastocystidae</taxon>
        <taxon>Blastocystis</taxon>
    </lineage>
</organism>
<feature type="region of interest" description="Disordered" evidence="2">
    <location>
        <begin position="1"/>
        <end position="20"/>
    </location>
</feature>
<dbReference type="InterPro" id="IPR035976">
    <property type="entry name" value="Sushi/SCR/CCP_sf"/>
</dbReference>
<accession>A0A196SDE5</accession>
<dbReference type="AlphaFoldDB" id="A0A196SDE5"/>
<evidence type="ECO:0000256" key="2">
    <source>
        <dbReference type="SAM" id="MobiDB-lite"/>
    </source>
</evidence>
<keyword evidence="1" id="KW-1015">Disulfide bond</keyword>
<reference evidence="4 5" key="1">
    <citation type="submission" date="2016-05" db="EMBL/GenBank/DDBJ databases">
        <title>Nuclear genome of Blastocystis sp. subtype 1 NandII.</title>
        <authorList>
            <person name="Gentekaki E."/>
            <person name="Curtis B."/>
            <person name="Stairs C."/>
            <person name="Eme L."/>
            <person name="Herman E."/>
            <person name="Klimes V."/>
            <person name="Arias M.C."/>
            <person name="Elias M."/>
            <person name="Hilliou F."/>
            <person name="Klute M."/>
            <person name="Malik S.-B."/>
            <person name="Pightling A."/>
            <person name="Rachubinski R."/>
            <person name="Salas D."/>
            <person name="Schlacht A."/>
            <person name="Suga H."/>
            <person name="Archibald J."/>
            <person name="Ball S.G."/>
            <person name="Clark G."/>
            <person name="Dacks J."/>
            <person name="Van Der Giezen M."/>
            <person name="Tsaousis A."/>
            <person name="Roger A."/>
        </authorList>
    </citation>
    <scope>NUCLEOTIDE SEQUENCE [LARGE SCALE GENOMIC DNA]</scope>
    <source>
        <strain evidence="5">ATCC 50177 / NandII</strain>
    </source>
</reference>
<evidence type="ECO:0000256" key="1">
    <source>
        <dbReference type="ARBA" id="ARBA00023157"/>
    </source>
</evidence>
<comment type="caution">
    <text evidence="4">The sequence shown here is derived from an EMBL/GenBank/DDBJ whole genome shotgun (WGS) entry which is preliminary data.</text>
</comment>